<name>A0A5A7PZB0_STRAF</name>
<keyword evidence="1" id="KW-1133">Transmembrane helix</keyword>
<evidence type="ECO:0000313" key="3">
    <source>
        <dbReference type="Proteomes" id="UP000325081"/>
    </source>
</evidence>
<proteinExistence type="predicted"/>
<reference evidence="3" key="1">
    <citation type="journal article" date="2019" name="Curr. Biol.">
        <title>Genome Sequence of Striga asiatica Provides Insight into the Evolution of Plant Parasitism.</title>
        <authorList>
            <person name="Yoshida S."/>
            <person name="Kim S."/>
            <person name="Wafula E.K."/>
            <person name="Tanskanen J."/>
            <person name="Kim Y.M."/>
            <person name="Honaas L."/>
            <person name="Yang Z."/>
            <person name="Spallek T."/>
            <person name="Conn C.E."/>
            <person name="Ichihashi Y."/>
            <person name="Cheong K."/>
            <person name="Cui S."/>
            <person name="Der J.P."/>
            <person name="Gundlach H."/>
            <person name="Jiao Y."/>
            <person name="Hori C."/>
            <person name="Ishida J.K."/>
            <person name="Kasahara H."/>
            <person name="Kiba T."/>
            <person name="Kim M.S."/>
            <person name="Koo N."/>
            <person name="Laohavisit A."/>
            <person name="Lee Y.H."/>
            <person name="Lumba S."/>
            <person name="McCourt P."/>
            <person name="Mortimer J.C."/>
            <person name="Mutuku J.M."/>
            <person name="Nomura T."/>
            <person name="Sasaki-Sekimoto Y."/>
            <person name="Seto Y."/>
            <person name="Wang Y."/>
            <person name="Wakatake T."/>
            <person name="Sakakibara H."/>
            <person name="Demura T."/>
            <person name="Yamaguchi S."/>
            <person name="Yoneyama K."/>
            <person name="Manabe R.I."/>
            <person name="Nelson D.C."/>
            <person name="Schulman A.H."/>
            <person name="Timko M.P."/>
            <person name="dePamphilis C.W."/>
            <person name="Choi D."/>
            <person name="Shirasu K."/>
        </authorList>
    </citation>
    <scope>NUCLEOTIDE SEQUENCE [LARGE SCALE GENOMIC DNA]</scope>
    <source>
        <strain evidence="3">cv. UVA1</strain>
    </source>
</reference>
<dbReference type="AlphaFoldDB" id="A0A5A7PZB0"/>
<keyword evidence="1" id="KW-0812">Transmembrane</keyword>
<dbReference type="EMBL" id="BKCP01005461">
    <property type="protein sequence ID" value="GER38215.1"/>
    <property type="molecule type" value="Genomic_DNA"/>
</dbReference>
<protein>
    <submittedName>
        <fullName evidence="2">Phosphatidylinositol 4-kinase beta</fullName>
    </submittedName>
</protein>
<evidence type="ECO:0000313" key="2">
    <source>
        <dbReference type="EMBL" id="GER38215.1"/>
    </source>
</evidence>
<evidence type="ECO:0000256" key="1">
    <source>
        <dbReference type="SAM" id="Phobius"/>
    </source>
</evidence>
<sequence>MAADTSIAADAEKERLALRAKMLTLPWKEYSSSVKEIGFALRPRPSKRKGTCEMKRESSLLTTILPLACWLAISFLLAISVAIPIEWTPSRFVYFSRSRPTSCPFYEHSFHSFLLGPEEVIGQIELSDTLEHSCQEGYFVVWFLEKRAL</sequence>
<dbReference type="Proteomes" id="UP000325081">
    <property type="component" value="Unassembled WGS sequence"/>
</dbReference>
<organism evidence="2 3">
    <name type="scientific">Striga asiatica</name>
    <name type="common">Asiatic witchweed</name>
    <name type="synonym">Buchnera asiatica</name>
    <dbReference type="NCBI Taxonomy" id="4170"/>
    <lineage>
        <taxon>Eukaryota</taxon>
        <taxon>Viridiplantae</taxon>
        <taxon>Streptophyta</taxon>
        <taxon>Embryophyta</taxon>
        <taxon>Tracheophyta</taxon>
        <taxon>Spermatophyta</taxon>
        <taxon>Magnoliopsida</taxon>
        <taxon>eudicotyledons</taxon>
        <taxon>Gunneridae</taxon>
        <taxon>Pentapetalae</taxon>
        <taxon>asterids</taxon>
        <taxon>lamiids</taxon>
        <taxon>Lamiales</taxon>
        <taxon>Orobanchaceae</taxon>
        <taxon>Buchnereae</taxon>
        <taxon>Striga</taxon>
    </lineage>
</organism>
<feature type="transmembrane region" description="Helical" evidence="1">
    <location>
        <begin position="64"/>
        <end position="85"/>
    </location>
</feature>
<dbReference type="GO" id="GO:0016301">
    <property type="term" value="F:kinase activity"/>
    <property type="evidence" value="ECO:0007669"/>
    <property type="project" value="UniProtKB-KW"/>
</dbReference>
<keyword evidence="2" id="KW-0808">Transferase</keyword>
<keyword evidence="2" id="KW-0418">Kinase</keyword>
<gene>
    <name evidence="2" type="ORF">STAS_14687</name>
</gene>
<keyword evidence="3" id="KW-1185">Reference proteome</keyword>
<keyword evidence="1" id="KW-0472">Membrane</keyword>
<accession>A0A5A7PZB0</accession>
<comment type="caution">
    <text evidence="2">The sequence shown here is derived from an EMBL/GenBank/DDBJ whole genome shotgun (WGS) entry which is preliminary data.</text>
</comment>